<sequence length="66" mass="7716">MSKKTDGLGLPYRIRWRLVWLLLHVAGPATLPDHLDPRRRMERERAARVARFQARKTAEDQAHQTA</sequence>
<evidence type="ECO:0000313" key="2">
    <source>
        <dbReference type="EMBL" id="GAA1599444.1"/>
    </source>
</evidence>
<reference evidence="3" key="1">
    <citation type="journal article" date="2019" name="Int. J. Syst. Evol. Microbiol.">
        <title>The Global Catalogue of Microorganisms (GCM) 10K type strain sequencing project: providing services to taxonomists for standard genome sequencing and annotation.</title>
        <authorList>
            <consortium name="The Broad Institute Genomics Platform"/>
            <consortium name="The Broad Institute Genome Sequencing Center for Infectious Disease"/>
            <person name="Wu L."/>
            <person name="Ma J."/>
        </authorList>
    </citation>
    <scope>NUCLEOTIDE SEQUENCE [LARGE SCALE GENOMIC DNA]</scope>
    <source>
        <strain evidence="3">JCM 14969</strain>
    </source>
</reference>
<feature type="region of interest" description="Disordered" evidence="1">
    <location>
        <begin position="32"/>
        <end position="66"/>
    </location>
</feature>
<dbReference type="EMBL" id="BAAAOS010000048">
    <property type="protein sequence ID" value="GAA1599444.1"/>
    <property type="molecule type" value="Genomic_DNA"/>
</dbReference>
<keyword evidence="3" id="KW-1185">Reference proteome</keyword>
<gene>
    <name evidence="2" type="ORF">GCM10009789_61900</name>
</gene>
<name>A0ABP4Q6L2_9ACTN</name>
<organism evidence="2 3">
    <name type="scientific">Kribbella sancticallisti</name>
    <dbReference type="NCBI Taxonomy" id="460087"/>
    <lineage>
        <taxon>Bacteria</taxon>
        <taxon>Bacillati</taxon>
        <taxon>Actinomycetota</taxon>
        <taxon>Actinomycetes</taxon>
        <taxon>Propionibacteriales</taxon>
        <taxon>Kribbellaceae</taxon>
        <taxon>Kribbella</taxon>
    </lineage>
</organism>
<feature type="compositionally biased region" description="Basic and acidic residues" evidence="1">
    <location>
        <begin position="33"/>
        <end position="47"/>
    </location>
</feature>
<proteinExistence type="predicted"/>
<accession>A0ABP4Q6L2</accession>
<comment type="caution">
    <text evidence="2">The sequence shown here is derived from an EMBL/GenBank/DDBJ whole genome shotgun (WGS) entry which is preliminary data.</text>
</comment>
<dbReference type="RefSeq" id="WP_344220159.1">
    <property type="nucleotide sequence ID" value="NZ_BAAAOS010000048.1"/>
</dbReference>
<evidence type="ECO:0000256" key="1">
    <source>
        <dbReference type="SAM" id="MobiDB-lite"/>
    </source>
</evidence>
<feature type="compositionally biased region" description="Basic and acidic residues" evidence="1">
    <location>
        <begin position="56"/>
        <end position="66"/>
    </location>
</feature>
<dbReference type="Proteomes" id="UP001500393">
    <property type="component" value="Unassembled WGS sequence"/>
</dbReference>
<evidence type="ECO:0000313" key="3">
    <source>
        <dbReference type="Proteomes" id="UP001500393"/>
    </source>
</evidence>
<protein>
    <submittedName>
        <fullName evidence="2">Uncharacterized protein</fullName>
    </submittedName>
</protein>